<protein>
    <submittedName>
        <fullName evidence="5">ABTB1</fullName>
    </submittedName>
</protein>
<dbReference type="PROSITE" id="PS50088">
    <property type="entry name" value="ANK_REPEAT"/>
    <property type="match status" value="1"/>
</dbReference>
<gene>
    <name evidence="5" type="ORF">SPHA_38360</name>
</gene>
<dbReference type="Proteomes" id="UP000597762">
    <property type="component" value="Unassembled WGS sequence"/>
</dbReference>
<keyword evidence="6" id="KW-1185">Reference proteome</keyword>
<dbReference type="SUPFAM" id="SSF48403">
    <property type="entry name" value="Ankyrin repeat"/>
    <property type="match status" value="1"/>
</dbReference>
<dbReference type="InterPro" id="IPR000210">
    <property type="entry name" value="BTB/POZ_dom"/>
</dbReference>
<accession>A0A812CLS6</accession>
<dbReference type="InterPro" id="IPR002110">
    <property type="entry name" value="Ankyrin_rpt"/>
</dbReference>
<dbReference type="CDD" id="cd18296">
    <property type="entry name" value="BTB2_POZ_ABTB1_BPOZ1"/>
    <property type="match status" value="1"/>
</dbReference>
<feature type="domain" description="BTB" evidence="4">
    <location>
        <begin position="272"/>
        <end position="343"/>
    </location>
</feature>
<evidence type="ECO:0000256" key="1">
    <source>
        <dbReference type="ARBA" id="ARBA00022737"/>
    </source>
</evidence>
<evidence type="ECO:0000259" key="4">
    <source>
        <dbReference type="PROSITE" id="PS50097"/>
    </source>
</evidence>
<keyword evidence="2 3" id="KW-0040">ANK repeat</keyword>
<evidence type="ECO:0000313" key="5">
    <source>
        <dbReference type="EMBL" id="CAE1273634.1"/>
    </source>
</evidence>
<dbReference type="InterPro" id="IPR011333">
    <property type="entry name" value="SKP1/BTB/POZ_sf"/>
</dbReference>
<reference evidence="5" key="1">
    <citation type="submission" date="2021-01" db="EMBL/GenBank/DDBJ databases">
        <authorList>
            <person name="Li R."/>
            <person name="Bekaert M."/>
        </authorList>
    </citation>
    <scope>NUCLEOTIDE SEQUENCE</scope>
    <source>
        <strain evidence="5">Farmed</strain>
    </source>
</reference>
<evidence type="ECO:0000256" key="3">
    <source>
        <dbReference type="PROSITE-ProRule" id="PRU00023"/>
    </source>
</evidence>
<organism evidence="5 6">
    <name type="scientific">Acanthosepion pharaonis</name>
    <name type="common">Pharaoh cuttlefish</name>
    <name type="synonym">Sepia pharaonis</name>
    <dbReference type="NCBI Taxonomy" id="158019"/>
    <lineage>
        <taxon>Eukaryota</taxon>
        <taxon>Metazoa</taxon>
        <taxon>Spiralia</taxon>
        <taxon>Lophotrochozoa</taxon>
        <taxon>Mollusca</taxon>
        <taxon>Cephalopoda</taxon>
        <taxon>Coleoidea</taxon>
        <taxon>Decapodiformes</taxon>
        <taxon>Sepiida</taxon>
        <taxon>Sepiina</taxon>
        <taxon>Sepiidae</taxon>
        <taxon>Acanthosepion</taxon>
    </lineage>
</organism>
<sequence length="475" mass="55457">MDLQELFTSCKIGDLEKIKMLVELKDVDINARDNWDSTPLYYACLCGHKEIVKFLLERGARCEANTFDGERCLYGALNNDIRNMLKSFHVISSKILRRDIYEEFLRRLLEDVTFSDVVFIVHGECFHAHRAVLSTRSSYFAELLNSKWKNRREINLNHKLISPWAFKALLQHLYTAHSEINIEHIEDYMRLARQCKLHNLMQTIEKSLEKLYNYARTKPGIMITTVNVESEFESEILQTELLQLANMAQPPELSSWPIGELPFEPEYGTLFADVGFIVDGHRFLCHKCFFYARTDYFRALLSDHFDESDKTEEIPLITLHGLSAVVFQQIVYYIYTDSCELTCMNVYEVLCSADLYLLPGLKRQCAAFVAKNLEVNQVINVLRTARLFNLYRLQDQCAEFIAANLYKVIQLEEFTELVMEDATNVKERQDTDSIEIIDNVRYYLTNFMQTFSEMQEVSEKLQLIDNLLEELNLEG</sequence>
<proteinExistence type="predicted"/>
<dbReference type="InterPro" id="IPR036770">
    <property type="entry name" value="Ankyrin_rpt-contain_sf"/>
</dbReference>
<dbReference type="Pfam" id="PF12796">
    <property type="entry name" value="Ank_2"/>
    <property type="match status" value="1"/>
</dbReference>
<dbReference type="PANTHER" id="PTHR46231">
    <property type="entry name" value="ANKYRIN REPEAT AND BTB/POZ DOMAIN-CONTAINING PROTEIN 1"/>
    <property type="match status" value="1"/>
</dbReference>
<dbReference type="AlphaFoldDB" id="A0A812CLS6"/>
<dbReference type="SUPFAM" id="SSF54695">
    <property type="entry name" value="POZ domain"/>
    <property type="match status" value="2"/>
</dbReference>
<comment type="caution">
    <text evidence="5">The sequence shown here is derived from an EMBL/GenBank/DDBJ whole genome shotgun (WGS) entry which is preliminary data.</text>
</comment>
<name>A0A812CLS6_ACAPH</name>
<dbReference type="Gene3D" id="3.30.710.10">
    <property type="entry name" value="Potassium Channel Kv1.1, Chain A"/>
    <property type="match status" value="2"/>
</dbReference>
<dbReference type="CDD" id="cd18497">
    <property type="entry name" value="BACK_ABTB1_BPOZ"/>
    <property type="match status" value="1"/>
</dbReference>
<dbReference type="GO" id="GO:0005737">
    <property type="term" value="C:cytoplasm"/>
    <property type="evidence" value="ECO:0007669"/>
    <property type="project" value="TreeGrafter"/>
</dbReference>
<dbReference type="SMART" id="SM00225">
    <property type="entry name" value="BTB"/>
    <property type="match status" value="2"/>
</dbReference>
<evidence type="ECO:0000313" key="6">
    <source>
        <dbReference type="Proteomes" id="UP000597762"/>
    </source>
</evidence>
<keyword evidence="1" id="KW-0677">Repeat</keyword>
<dbReference type="Pfam" id="PF00651">
    <property type="entry name" value="BTB"/>
    <property type="match status" value="2"/>
</dbReference>
<evidence type="ECO:0000256" key="2">
    <source>
        <dbReference type="ARBA" id="ARBA00023043"/>
    </source>
</evidence>
<dbReference type="CDD" id="cd18295">
    <property type="entry name" value="BTB1_POZ_ABTB1_BPOZ1"/>
    <property type="match status" value="1"/>
</dbReference>
<dbReference type="PROSITE" id="PS50097">
    <property type="entry name" value="BTB"/>
    <property type="match status" value="2"/>
</dbReference>
<dbReference type="PROSITE" id="PS50297">
    <property type="entry name" value="ANK_REP_REGION"/>
    <property type="match status" value="1"/>
</dbReference>
<feature type="repeat" description="ANK" evidence="3">
    <location>
        <begin position="35"/>
        <end position="67"/>
    </location>
</feature>
<dbReference type="OrthoDB" id="684045at2759"/>
<dbReference type="EMBL" id="CAHIKZ030001735">
    <property type="protein sequence ID" value="CAE1273634.1"/>
    <property type="molecule type" value="Genomic_DNA"/>
</dbReference>
<dbReference type="PANTHER" id="PTHR46231:SF1">
    <property type="entry name" value="ANKYRIN REPEAT AND BTB_POZ DOMAIN-CONTAINING PROTEIN 1"/>
    <property type="match status" value="1"/>
</dbReference>
<dbReference type="GO" id="GO:0000151">
    <property type="term" value="C:ubiquitin ligase complex"/>
    <property type="evidence" value="ECO:0007669"/>
    <property type="project" value="TreeGrafter"/>
</dbReference>
<dbReference type="InterPro" id="IPR044515">
    <property type="entry name" value="ABTB1"/>
</dbReference>
<dbReference type="SMART" id="SM00248">
    <property type="entry name" value="ANK"/>
    <property type="match status" value="2"/>
</dbReference>
<feature type="domain" description="BTB" evidence="4">
    <location>
        <begin position="115"/>
        <end position="182"/>
    </location>
</feature>
<dbReference type="Gene3D" id="1.25.40.20">
    <property type="entry name" value="Ankyrin repeat-containing domain"/>
    <property type="match status" value="1"/>
</dbReference>